<evidence type="ECO:0000256" key="3">
    <source>
        <dbReference type="ARBA" id="ARBA00023125"/>
    </source>
</evidence>
<keyword evidence="1" id="KW-0678">Repressor</keyword>
<keyword evidence="2" id="KW-0805">Transcription regulation</keyword>
<evidence type="ECO:0000256" key="5">
    <source>
        <dbReference type="PROSITE-ProRule" id="PRU00335"/>
    </source>
</evidence>
<evidence type="ECO:0000256" key="1">
    <source>
        <dbReference type="ARBA" id="ARBA00022491"/>
    </source>
</evidence>
<evidence type="ECO:0000259" key="6">
    <source>
        <dbReference type="PROSITE" id="PS50977"/>
    </source>
</evidence>
<organism evidence="7 8">
    <name type="scientific">Allopusillimonas soli</name>
    <dbReference type="NCBI Taxonomy" id="659016"/>
    <lineage>
        <taxon>Bacteria</taxon>
        <taxon>Pseudomonadati</taxon>
        <taxon>Pseudomonadota</taxon>
        <taxon>Betaproteobacteria</taxon>
        <taxon>Burkholderiales</taxon>
        <taxon>Alcaligenaceae</taxon>
        <taxon>Allopusillimonas</taxon>
    </lineage>
</organism>
<dbReference type="PROSITE" id="PS01081">
    <property type="entry name" value="HTH_TETR_1"/>
    <property type="match status" value="1"/>
</dbReference>
<feature type="DNA-binding region" description="H-T-H motif" evidence="5">
    <location>
        <begin position="30"/>
        <end position="49"/>
    </location>
</feature>
<accession>A0A853FBX6</accession>
<dbReference type="Proteomes" id="UP000580517">
    <property type="component" value="Unassembled WGS sequence"/>
</dbReference>
<comment type="caution">
    <text evidence="7">The sequence shown here is derived from an EMBL/GenBank/DDBJ whole genome shotgun (WGS) entry which is preliminary data.</text>
</comment>
<gene>
    <name evidence="7" type="ORF">H0A68_04135</name>
</gene>
<evidence type="ECO:0000256" key="2">
    <source>
        <dbReference type="ARBA" id="ARBA00023015"/>
    </source>
</evidence>
<feature type="domain" description="HTH tetR-type" evidence="6">
    <location>
        <begin position="7"/>
        <end position="67"/>
    </location>
</feature>
<dbReference type="PANTHER" id="PTHR47506">
    <property type="entry name" value="TRANSCRIPTIONAL REGULATORY PROTEIN"/>
    <property type="match status" value="1"/>
</dbReference>
<keyword evidence="8" id="KW-1185">Reference proteome</keyword>
<proteinExistence type="predicted"/>
<evidence type="ECO:0000313" key="8">
    <source>
        <dbReference type="Proteomes" id="UP000580517"/>
    </source>
</evidence>
<dbReference type="OrthoDB" id="270177at2"/>
<keyword evidence="4" id="KW-0804">Transcription</keyword>
<dbReference type="SUPFAM" id="SSF46689">
    <property type="entry name" value="Homeodomain-like"/>
    <property type="match status" value="1"/>
</dbReference>
<reference evidence="7 8" key="1">
    <citation type="submission" date="2020-07" db="EMBL/GenBank/DDBJ databases">
        <title>Taxonomic revisions and descriptions of new bacterial species based on genomic comparisons in the high-G+C-content subgroup of the family Alcaligenaceae.</title>
        <authorList>
            <person name="Szabo A."/>
            <person name="Felfoldi T."/>
        </authorList>
    </citation>
    <scope>NUCLEOTIDE SEQUENCE [LARGE SCALE GENOMIC DNA]</scope>
    <source>
        <strain evidence="7 8">DSM 25264</strain>
    </source>
</reference>
<name>A0A853FBX6_9BURK</name>
<dbReference type="Gene3D" id="1.10.357.10">
    <property type="entry name" value="Tetracycline Repressor, domain 2"/>
    <property type="match status" value="1"/>
</dbReference>
<keyword evidence="3 5" id="KW-0238">DNA-binding</keyword>
<dbReference type="PRINTS" id="PR00455">
    <property type="entry name" value="HTHTETR"/>
</dbReference>
<dbReference type="EMBL" id="JACCEW010000001">
    <property type="protein sequence ID" value="NYT36051.1"/>
    <property type="molecule type" value="Genomic_DNA"/>
</dbReference>
<dbReference type="Pfam" id="PF16925">
    <property type="entry name" value="TetR_C_13"/>
    <property type="match status" value="1"/>
</dbReference>
<dbReference type="InterPro" id="IPR011075">
    <property type="entry name" value="TetR_C"/>
</dbReference>
<dbReference type="AlphaFoldDB" id="A0A853FBX6"/>
<dbReference type="RefSeq" id="WP_129967966.1">
    <property type="nucleotide sequence ID" value="NZ_JACCEW010000001.1"/>
</dbReference>
<dbReference type="InterPro" id="IPR036271">
    <property type="entry name" value="Tet_transcr_reg_TetR-rel_C_sf"/>
</dbReference>
<protein>
    <submittedName>
        <fullName evidence="7">TetR/AcrR family transcriptional regulator</fullName>
    </submittedName>
</protein>
<dbReference type="PANTHER" id="PTHR47506:SF1">
    <property type="entry name" value="HTH-TYPE TRANSCRIPTIONAL REGULATOR YJDC"/>
    <property type="match status" value="1"/>
</dbReference>
<dbReference type="InterPro" id="IPR009057">
    <property type="entry name" value="Homeodomain-like_sf"/>
</dbReference>
<dbReference type="PROSITE" id="PS50977">
    <property type="entry name" value="HTH_TETR_2"/>
    <property type="match status" value="1"/>
</dbReference>
<dbReference type="GO" id="GO:0003677">
    <property type="term" value="F:DNA binding"/>
    <property type="evidence" value="ECO:0007669"/>
    <property type="project" value="UniProtKB-UniRule"/>
</dbReference>
<dbReference type="Gene3D" id="1.10.10.60">
    <property type="entry name" value="Homeodomain-like"/>
    <property type="match status" value="1"/>
</dbReference>
<dbReference type="InterPro" id="IPR023772">
    <property type="entry name" value="DNA-bd_HTH_TetR-type_CS"/>
</dbReference>
<evidence type="ECO:0000313" key="7">
    <source>
        <dbReference type="EMBL" id="NYT36051.1"/>
    </source>
</evidence>
<evidence type="ECO:0000256" key="4">
    <source>
        <dbReference type="ARBA" id="ARBA00023163"/>
    </source>
</evidence>
<dbReference type="InterPro" id="IPR001647">
    <property type="entry name" value="HTH_TetR"/>
</dbReference>
<dbReference type="Pfam" id="PF00440">
    <property type="entry name" value="TetR_N"/>
    <property type="match status" value="1"/>
</dbReference>
<sequence length="194" mass="21595">MSGRPREFDHNTVIDAAMEAFWTHGYEATSTQALVECTGLQRGSLYNAFGSKQHLYHQALLRYHEQGIQAQARILDGPGPLKDRLRSLIRWGLAQDLDPAKQRGCMAMAAALERAGKDPEVGRISRTHANWMERTLCHLFTLAQRDGELRGDLSPLPAARAFMAGYYGLRAMGRSVHDKAFLDDASEGVLTILQ</sequence>
<dbReference type="SUPFAM" id="SSF48498">
    <property type="entry name" value="Tetracyclin repressor-like, C-terminal domain"/>
    <property type="match status" value="1"/>
</dbReference>